<dbReference type="SMART" id="SM00692">
    <property type="entry name" value="DM3"/>
    <property type="match status" value="1"/>
</dbReference>
<feature type="region of interest" description="Disordered" evidence="6">
    <location>
        <begin position="617"/>
        <end position="643"/>
    </location>
</feature>
<evidence type="ECO:0000256" key="6">
    <source>
        <dbReference type="SAM" id="MobiDB-lite"/>
    </source>
</evidence>
<proteinExistence type="predicted"/>
<keyword evidence="3" id="KW-0862">Zinc</keyword>
<feature type="domain" description="THAP-type" evidence="7">
    <location>
        <begin position="1"/>
        <end position="92"/>
    </location>
</feature>
<evidence type="ECO:0000256" key="1">
    <source>
        <dbReference type="ARBA" id="ARBA00022723"/>
    </source>
</evidence>
<dbReference type="PROSITE" id="PS50950">
    <property type="entry name" value="ZF_THAP"/>
    <property type="match status" value="1"/>
</dbReference>
<reference evidence="8" key="1">
    <citation type="thesis" date="2020" institute="ProQuest LLC" country="789 East Eisenhower Parkway, Ann Arbor, MI, USA">
        <title>Comparative Genomics and Chromosome Evolution.</title>
        <authorList>
            <person name="Mudd A.B."/>
        </authorList>
    </citation>
    <scope>NUCLEOTIDE SEQUENCE</scope>
    <source>
        <strain evidence="8">HN-11 Male</strain>
        <tissue evidence="8">Kidney and liver</tissue>
    </source>
</reference>
<dbReference type="Proteomes" id="UP000770717">
    <property type="component" value="Unassembled WGS sequence"/>
</dbReference>
<keyword evidence="4 5" id="KW-0238">DNA-binding</keyword>
<evidence type="ECO:0000256" key="2">
    <source>
        <dbReference type="ARBA" id="ARBA00022771"/>
    </source>
</evidence>
<evidence type="ECO:0000313" key="9">
    <source>
        <dbReference type="Proteomes" id="UP000770717"/>
    </source>
</evidence>
<feature type="compositionally biased region" description="Low complexity" evidence="6">
    <location>
        <begin position="260"/>
        <end position="273"/>
    </location>
</feature>
<accession>A0A8J6K1N3</accession>
<feature type="region of interest" description="Disordered" evidence="6">
    <location>
        <begin position="487"/>
        <end position="515"/>
    </location>
</feature>
<feature type="compositionally biased region" description="Polar residues" evidence="6">
    <location>
        <begin position="626"/>
        <end position="636"/>
    </location>
</feature>
<organism evidence="8 9">
    <name type="scientific">Eleutherodactylus coqui</name>
    <name type="common">Puerto Rican coqui</name>
    <dbReference type="NCBI Taxonomy" id="57060"/>
    <lineage>
        <taxon>Eukaryota</taxon>
        <taxon>Metazoa</taxon>
        <taxon>Chordata</taxon>
        <taxon>Craniata</taxon>
        <taxon>Vertebrata</taxon>
        <taxon>Euteleostomi</taxon>
        <taxon>Amphibia</taxon>
        <taxon>Batrachia</taxon>
        <taxon>Anura</taxon>
        <taxon>Neobatrachia</taxon>
        <taxon>Hyloidea</taxon>
        <taxon>Eleutherodactylidae</taxon>
        <taxon>Eleutherodactylinae</taxon>
        <taxon>Eleutherodactylus</taxon>
        <taxon>Eleutherodactylus</taxon>
    </lineage>
</organism>
<sequence>MPSCVVRGCVCTWKKRDPTIILHSFPKEPGKIKLWLQQTGQYGVDIDEMVEKVYQGKVYDTYRMCSLHFTDDSYHYDCYRRFLRKDAVPTIFNTKNQSSDSSISEVATDLSMVSGPLISSTGQYISEESLADSPTPSDSSTVYPNRVEFPVHPQASLQSNSTVSDRSVTDRPTATTMRKSSEILSALSFVSQQLPVLKSSTASSLELPVSSSHAEQLEQLKSANSAQRTSAPVKLLQKASSSIFPNSNLPLKTQHRLEATSSSTQTSSSTTSTCPIRSLSPASTPVISTSGTDKPPYKSLTASPISIPLTVVKEKKPCSTTVLPVSGNMSSVTQTSPVPSSLAQKPSSLSAVRIPLTIPASQTASPSSHPPSKKRKLEENVFLEHSTPSSSNPSVLPSRCTSQTSVNTGKLYFVPGSAPLVHPSSLSQKPLMVDKGVNTDFVTNRRSCCISTDHFYRRRNAQTQTKIQTKHRKIMCNLLLPGKPTKLSKSTVSRGRLERFSDSSSSRSSDSEDDQCEVLETVNLNLVKVEVLSDSEMDISVPSSDNQTIHFKEENESSAGKATLPLKPLRNTGTVPDFDISTLKKEPNIKVEENQFPMSASQNLTLVSQSPKISPIRSEPLVSGCRNPTSGLTSVQTDDEPEDLNDFSFYSNDLSEDEDESFLVPSDAEDEDDIKPVFQDLDLQMENIVEEEKYIVFESCLRKLIMMIPCMSKTKCMSPLTQYRKETIGSHLSIEARCSSGHTSLLWESQPRHGYQPLGNVLLSAAVLFSGSSFLKSQHMFKLLNLKSIDKTTYHKNQYMYLYPAISHHWKEEQKGVIQGAQERPLCLAGDQQLDKPGFSAKYSIYSLMDVTSKKICSFSVEPVNPQVTLDCLEKTGFQKAMDELQTMNVDVKMIVTDRSVAIQEVLNDNYPNIRHRLDLWHLSKSIGNEVLMAAKHKDCEILYHWVETIRNHIWWSSRTCSKNPDLLIQKWKSVIQHVSNVHEWDGDSDCKACPHPPLPEDVVNSTNWLQKDSAAYEQLKKIVENTSLLRDFKQLSSCPMGELEIYHGTCLKYCPKTSYFFMDSMVARAQLAALDHNRNVHTVKAVVQNASSGDDLPTMTQRLEVSKGQKSWTMKALYKPSCQNFLFDIMTDVIALVREEKTF</sequence>
<evidence type="ECO:0000256" key="5">
    <source>
        <dbReference type="PROSITE-ProRule" id="PRU00309"/>
    </source>
</evidence>
<dbReference type="OrthoDB" id="9903208at2759"/>
<feature type="region of interest" description="Disordered" evidence="6">
    <location>
        <begin position="153"/>
        <end position="177"/>
    </location>
</feature>
<dbReference type="Pfam" id="PF05485">
    <property type="entry name" value="THAP"/>
    <property type="match status" value="1"/>
</dbReference>
<evidence type="ECO:0000256" key="4">
    <source>
        <dbReference type="ARBA" id="ARBA00023125"/>
    </source>
</evidence>
<dbReference type="PANTHER" id="PTHR31751">
    <property type="entry name" value="SI:CH211-108C17.2-RELATED-RELATED"/>
    <property type="match status" value="1"/>
</dbReference>
<protein>
    <recommendedName>
        <fullName evidence="7">THAP-type domain-containing protein</fullName>
    </recommendedName>
</protein>
<feature type="compositionally biased region" description="Polar residues" evidence="6">
    <location>
        <begin position="280"/>
        <end position="292"/>
    </location>
</feature>
<dbReference type="AlphaFoldDB" id="A0A8J6K1N3"/>
<dbReference type="SMART" id="SM00980">
    <property type="entry name" value="THAP"/>
    <property type="match status" value="1"/>
</dbReference>
<dbReference type="GO" id="GO:0008270">
    <property type="term" value="F:zinc ion binding"/>
    <property type="evidence" value="ECO:0007669"/>
    <property type="project" value="UniProtKB-KW"/>
</dbReference>
<gene>
    <name evidence="8" type="ORF">GDO78_003766</name>
</gene>
<dbReference type="PANTHER" id="PTHR31751:SF42">
    <property type="entry name" value="PROTEIN CBG10204"/>
    <property type="match status" value="1"/>
</dbReference>
<keyword evidence="1" id="KW-0479">Metal-binding</keyword>
<dbReference type="SUPFAM" id="SSF57716">
    <property type="entry name" value="Glucocorticoid receptor-like (DNA-binding domain)"/>
    <property type="match status" value="1"/>
</dbReference>
<comment type="caution">
    <text evidence="8">The sequence shown here is derived from an EMBL/GenBank/DDBJ whole genome shotgun (WGS) entry which is preliminary data.</text>
</comment>
<feature type="compositionally biased region" description="Polar residues" evidence="6">
    <location>
        <begin position="155"/>
        <end position="177"/>
    </location>
</feature>
<evidence type="ECO:0000313" key="8">
    <source>
        <dbReference type="EMBL" id="KAG9475535.1"/>
    </source>
</evidence>
<evidence type="ECO:0000259" key="7">
    <source>
        <dbReference type="PROSITE" id="PS50950"/>
    </source>
</evidence>
<name>A0A8J6K1N3_ELECQ</name>
<evidence type="ECO:0000256" key="3">
    <source>
        <dbReference type="ARBA" id="ARBA00022833"/>
    </source>
</evidence>
<keyword evidence="2 5" id="KW-0863">Zinc-finger</keyword>
<dbReference type="InterPro" id="IPR006612">
    <property type="entry name" value="THAP_Znf"/>
</dbReference>
<keyword evidence="9" id="KW-1185">Reference proteome</keyword>
<dbReference type="GO" id="GO:0003677">
    <property type="term" value="F:DNA binding"/>
    <property type="evidence" value="ECO:0007669"/>
    <property type="project" value="UniProtKB-UniRule"/>
</dbReference>
<feature type="region of interest" description="Disordered" evidence="6">
    <location>
        <begin position="256"/>
        <end position="301"/>
    </location>
</feature>
<dbReference type="EMBL" id="WNTK01000012">
    <property type="protein sequence ID" value="KAG9475535.1"/>
    <property type="molecule type" value="Genomic_DNA"/>
</dbReference>